<accession>A0A1U9K5M8</accession>
<protein>
    <submittedName>
        <fullName evidence="8">DNA internalization-related competence protein ComEC/Rec2</fullName>
    </submittedName>
</protein>
<dbReference type="NCBIfam" id="TIGR00361">
    <property type="entry name" value="ComEC_Rec2"/>
    <property type="match status" value="1"/>
</dbReference>
<feature type="transmembrane region" description="Helical" evidence="6">
    <location>
        <begin position="282"/>
        <end position="297"/>
    </location>
</feature>
<dbReference type="InterPro" id="IPR004477">
    <property type="entry name" value="ComEC_N"/>
</dbReference>
<evidence type="ECO:0000256" key="6">
    <source>
        <dbReference type="SAM" id="Phobius"/>
    </source>
</evidence>
<dbReference type="GO" id="GO:0005886">
    <property type="term" value="C:plasma membrane"/>
    <property type="evidence" value="ECO:0007669"/>
    <property type="project" value="UniProtKB-SubCell"/>
</dbReference>
<dbReference type="Gene3D" id="3.60.15.10">
    <property type="entry name" value="Ribonuclease Z/Hydroxyacylglutathione hydrolase-like"/>
    <property type="match status" value="1"/>
</dbReference>
<comment type="subcellular location">
    <subcellularLocation>
        <location evidence="1">Cell membrane</location>
        <topology evidence="1">Multi-pass membrane protein</topology>
    </subcellularLocation>
</comment>
<evidence type="ECO:0000259" key="7">
    <source>
        <dbReference type="SMART" id="SM00849"/>
    </source>
</evidence>
<dbReference type="EMBL" id="CP019699">
    <property type="protein sequence ID" value="AQS55323.1"/>
    <property type="molecule type" value="Genomic_DNA"/>
</dbReference>
<dbReference type="PANTHER" id="PTHR30619:SF1">
    <property type="entry name" value="RECOMBINATION PROTEIN 2"/>
    <property type="match status" value="1"/>
</dbReference>
<dbReference type="InterPro" id="IPR004797">
    <property type="entry name" value="Competence_ComEC/Rec2"/>
</dbReference>
<feature type="transmembrane region" description="Helical" evidence="6">
    <location>
        <begin position="412"/>
        <end position="437"/>
    </location>
</feature>
<evidence type="ECO:0000313" key="9">
    <source>
        <dbReference type="Proteomes" id="UP000188603"/>
    </source>
</evidence>
<feature type="transmembrane region" description="Helical" evidence="6">
    <location>
        <begin position="380"/>
        <end position="400"/>
    </location>
</feature>
<dbReference type="InterPro" id="IPR052159">
    <property type="entry name" value="Competence_DNA_uptake"/>
</dbReference>
<dbReference type="InterPro" id="IPR001279">
    <property type="entry name" value="Metallo-B-lactamas"/>
</dbReference>
<dbReference type="AlphaFoldDB" id="A0A1U9K5M8"/>
<keyword evidence="4 6" id="KW-1133">Transmembrane helix</keyword>
<gene>
    <name evidence="8" type="ORF">B0W44_05520</name>
</gene>
<feature type="transmembrane region" description="Helical" evidence="6">
    <location>
        <begin position="476"/>
        <end position="494"/>
    </location>
</feature>
<keyword evidence="3 6" id="KW-0812">Transmembrane</keyword>
<keyword evidence="5 6" id="KW-0472">Membrane</keyword>
<dbReference type="KEGG" id="ntr:B0W44_05520"/>
<organism evidence="8 9">
    <name type="scientific">Novibacillus thermophilus</name>
    <dbReference type="NCBI Taxonomy" id="1471761"/>
    <lineage>
        <taxon>Bacteria</taxon>
        <taxon>Bacillati</taxon>
        <taxon>Bacillota</taxon>
        <taxon>Bacilli</taxon>
        <taxon>Bacillales</taxon>
        <taxon>Thermoactinomycetaceae</taxon>
        <taxon>Novibacillus</taxon>
    </lineage>
</organism>
<keyword evidence="9" id="KW-1185">Reference proteome</keyword>
<dbReference type="PANTHER" id="PTHR30619">
    <property type="entry name" value="DNA INTERNALIZATION/COMPETENCE PROTEIN COMEC/REC2"/>
    <property type="match status" value="1"/>
</dbReference>
<evidence type="ECO:0000256" key="3">
    <source>
        <dbReference type="ARBA" id="ARBA00022692"/>
    </source>
</evidence>
<feature type="transmembrane region" description="Helical" evidence="6">
    <location>
        <begin position="20"/>
        <end position="43"/>
    </location>
</feature>
<evidence type="ECO:0000256" key="2">
    <source>
        <dbReference type="ARBA" id="ARBA00022475"/>
    </source>
</evidence>
<dbReference type="Pfam" id="PF00753">
    <property type="entry name" value="Lactamase_B"/>
    <property type="match status" value="1"/>
</dbReference>
<dbReference type="RefSeq" id="WP_077719144.1">
    <property type="nucleotide sequence ID" value="NZ_CP019699.1"/>
</dbReference>
<keyword evidence="2" id="KW-1003">Cell membrane</keyword>
<dbReference type="Proteomes" id="UP000188603">
    <property type="component" value="Chromosome"/>
</dbReference>
<feature type="transmembrane region" description="Helical" evidence="6">
    <location>
        <begin position="350"/>
        <end position="368"/>
    </location>
</feature>
<evidence type="ECO:0000256" key="5">
    <source>
        <dbReference type="ARBA" id="ARBA00023136"/>
    </source>
</evidence>
<name>A0A1U9K5M8_9BACL</name>
<dbReference type="SMART" id="SM00849">
    <property type="entry name" value="Lactamase_B"/>
    <property type="match status" value="1"/>
</dbReference>
<feature type="transmembrane region" description="Helical" evidence="6">
    <location>
        <begin position="303"/>
        <end position="320"/>
    </location>
</feature>
<dbReference type="SUPFAM" id="SSF56281">
    <property type="entry name" value="Metallo-hydrolase/oxidoreductase"/>
    <property type="match status" value="1"/>
</dbReference>
<sequence>MRWSVYWVTGWVTGLWVGSLGWLPFTMWCLSLAAVSVVGVWQLYRRWHGFRPFVAAVAFLSAAAYMTWTDDHNRSVWPEHAREWKGSITGRLLEPPVVDGNRVDIMLRSEMWHQGDDTFSTGGEKVLVRLYLETLAERDYIYTFRRGDWVRVDVKLERPDVARNPGGFDYRQHLYRQHVHWIGRAQDAGAVERLTSSRHGLELLDRFRTYLGQRIDSVYEHPAAGLVRGMILGERETVDLQVERQFATLGLLHLLAISGLHVGIVLAIFYGGLKWMGVTRERAAAFALLFLPFYALLTGANPPVIRAAIVGGLVLLAVIYRRWKNSVHFLALAASLMLLFNPYWLFSASFQLSFTVTVGIVVGVPLLCKRMPKLPAFLRETVAVTVVAQLCSFPLIIYYFNQFSLLSGLANLIVVPFVSFIVIPLGFATVLLAGIAVPLATLPAKVNEWAVDVVLTVAEMLTDWEPFHLVWPTPPIPWVFVYYALLGAIGKFWLCSDVRVPRRRRVGLSLAFVFVVIFAHSPFPWWNRPLTVTFLDVGQGDAIVVETPQRQTIVVDAGGTGFFEREPWQVQRDPFDVGEDIVLPFLRHKGVARIDYLVMTHGDADHIGGMKALVENLPVRYFVRGADTHNPSELERELLSSLEAADVPVYRVTSGSGWQLEDGLYWQFVQPEPEDVPSDERNAQSVVVLLSYQGRSFLLTGDADQEVEEHIVNTWDIPPVDVLKAGHHGSDTSTGDVLLQTVRPKVTVLSVGENNRYNHPHPDVIERLHQAGSSIFRTDRHGGITVRVHRDGHLSVEQSIVD</sequence>
<dbReference type="STRING" id="1471761.B0W44_05520"/>
<feature type="transmembrane region" description="Helical" evidence="6">
    <location>
        <begin position="506"/>
        <end position="526"/>
    </location>
</feature>
<dbReference type="InterPro" id="IPR036866">
    <property type="entry name" value="RibonucZ/Hydroxyglut_hydro"/>
</dbReference>
<dbReference type="NCBIfam" id="TIGR00360">
    <property type="entry name" value="ComEC_N-term"/>
    <property type="match status" value="1"/>
</dbReference>
<feature type="transmembrane region" description="Helical" evidence="6">
    <location>
        <begin position="246"/>
        <end position="270"/>
    </location>
</feature>
<evidence type="ECO:0000313" key="8">
    <source>
        <dbReference type="EMBL" id="AQS55323.1"/>
    </source>
</evidence>
<feature type="transmembrane region" description="Helical" evidence="6">
    <location>
        <begin position="50"/>
        <end position="68"/>
    </location>
</feature>
<proteinExistence type="predicted"/>
<evidence type="ECO:0000256" key="1">
    <source>
        <dbReference type="ARBA" id="ARBA00004651"/>
    </source>
</evidence>
<dbReference type="InterPro" id="IPR025405">
    <property type="entry name" value="DUF4131"/>
</dbReference>
<dbReference type="OrthoDB" id="9761531at2"/>
<dbReference type="Pfam" id="PF03772">
    <property type="entry name" value="Competence"/>
    <property type="match status" value="1"/>
</dbReference>
<dbReference type="GO" id="GO:0030420">
    <property type="term" value="P:establishment of competence for transformation"/>
    <property type="evidence" value="ECO:0007669"/>
    <property type="project" value="InterPro"/>
</dbReference>
<feature type="domain" description="Metallo-beta-lactamase" evidence="7">
    <location>
        <begin position="539"/>
        <end position="753"/>
    </location>
</feature>
<reference evidence="8 9" key="1">
    <citation type="journal article" date="2015" name="Int. J. Syst. Evol. Microbiol.">
        <title>Novibacillus thermophilus gen. nov., sp. nov., a Gram-staining-negative and moderately thermophilic member of the family Thermoactinomycetaceae.</title>
        <authorList>
            <person name="Yang G."/>
            <person name="Chen J."/>
            <person name="Zhou S."/>
        </authorList>
    </citation>
    <scope>NUCLEOTIDE SEQUENCE [LARGE SCALE GENOMIC DNA]</scope>
    <source>
        <strain evidence="8 9">SG-1</strain>
    </source>
</reference>
<dbReference type="InterPro" id="IPR035681">
    <property type="entry name" value="ComA-like_MBL"/>
</dbReference>
<dbReference type="CDD" id="cd07731">
    <property type="entry name" value="ComA-like_MBL-fold"/>
    <property type="match status" value="1"/>
</dbReference>
<evidence type="ECO:0000256" key="4">
    <source>
        <dbReference type="ARBA" id="ARBA00022989"/>
    </source>
</evidence>
<dbReference type="Pfam" id="PF13567">
    <property type="entry name" value="DUF4131"/>
    <property type="match status" value="1"/>
</dbReference>